<evidence type="ECO:0000259" key="2">
    <source>
        <dbReference type="Pfam" id="PF04471"/>
    </source>
</evidence>
<dbReference type="AlphaFoldDB" id="A0A8J8B4X5"/>
<dbReference type="GO" id="GO:0015666">
    <property type="term" value="F:restriction endodeoxyribonuclease activity"/>
    <property type="evidence" value="ECO:0007669"/>
    <property type="project" value="TreeGrafter"/>
</dbReference>
<sequence>MARRGYGSILTAMAREAARQQRVAEADQKRRIREAERARREEIRQAALDAKEEKQRYLEIRVDEVDEMNEELEERVSDLLSILTNTLSINDTISFNSLKIHDAGPKYKPPVELATLNNEPTLEYFIQNVKSPGFFDKLVPGWQNRYENAKKQAEDNYRQEKERYEVAENERKDKLEKYKARYEKEKSDWDLKVQQRNKEVDDFEQSYKNKDIASVISYNSMVLERSQYPDEFPQNFRVTYAEDSKELVIEYQLPTVEIIPAVQEYKYVKSRDAIDEKQRKQTEIKEIYQDVIAAICLRSIHEVFEADQGNVIDLVVFNGYVETVDPATGKDIKPFLISIRVTKERFLEIDLKRAEKKACLRNLGAQISPRPDELQPVKPIIEFDMVDKRFVEQQDVLSALDNRPNLMDLNPFEFENLVANLFGKMGLETKQTRSSKDGGVDAVAFDNRPVLGGKVVIQAKRYKNLVGVSAVRDLYGTMMNEGANKGILVTTSSYGPDAYDFSKDKPIELIDGGALLYLLDQVGVQARIIFPEDKK</sequence>
<organism evidence="3 4">
    <name type="scientific">Sinanaerobacter chloroacetimidivorans</name>
    <dbReference type="NCBI Taxonomy" id="2818044"/>
    <lineage>
        <taxon>Bacteria</taxon>
        <taxon>Bacillati</taxon>
        <taxon>Bacillota</taxon>
        <taxon>Clostridia</taxon>
        <taxon>Peptostreptococcales</taxon>
        <taxon>Anaerovoracaceae</taxon>
        <taxon>Sinanaerobacter</taxon>
    </lineage>
</organism>
<proteinExistence type="predicted"/>
<evidence type="ECO:0000313" key="4">
    <source>
        <dbReference type="Proteomes" id="UP000675664"/>
    </source>
</evidence>
<dbReference type="EMBL" id="JAGSND010000016">
    <property type="protein sequence ID" value="MBR0599785.1"/>
    <property type="molecule type" value="Genomic_DNA"/>
</dbReference>
<dbReference type="RefSeq" id="WP_227019912.1">
    <property type="nucleotide sequence ID" value="NZ_JAGSND010000016.1"/>
</dbReference>
<keyword evidence="4" id="KW-1185">Reference proteome</keyword>
<feature type="domain" description="Restriction endonuclease type IV Mrr" evidence="2">
    <location>
        <begin position="408"/>
        <end position="518"/>
    </location>
</feature>
<gene>
    <name evidence="3" type="ORF">KCX82_18020</name>
</gene>
<feature type="coiled-coil region" evidence="1">
    <location>
        <begin position="143"/>
        <end position="177"/>
    </location>
</feature>
<dbReference type="PANTHER" id="PTHR30015:SF7">
    <property type="entry name" value="TYPE IV METHYL-DIRECTED RESTRICTION ENZYME ECOKMRR"/>
    <property type="match status" value="1"/>
</dbReference>
<dbReference type="InterPro" id="IPR011335">
    <property type="entry name" value="Restrct_endonuc-II-like"/>
</dbReference>
<keyword evidence="3" id="KW-0255">Endonuclease</keyword>
<dbReference type="GO" id="GO:0003677">
    <property type="term" value="F:DNA binding"/>
    <property type="evidence" value="ECO:0007669"/>
    <property type="project" value="InterPro"/>
</dbReference>
<protein>
    <submittedName>
        <fullName evidence="3">Restriction endonuclease</fullName>
    </submittedName>
</protein>
<keyword evidence="3" id="KW-0378">Hydrolase</keyword>
<dbReference type="Pfam" id="PF04471">
    <property type="entry name" value="Mrr_cat"/>
    <property type="match status" value="1"/>
</dbReference>
<dbReference type="InterPro" id="IPR011856">
    <property type="entry name" value="tRNA_endonuc-like_dom_sf"/>
</dbReference>
<feature type="coiled-coil region" evidence="1">
    <location>
        <begin position="25"/>
        <end position="82"/>
    </location>
</feature>
<dbReference type="Gene3D" id="3.40.1350.10">
    <property type="match status" value="1"/>
</dbReference>
<dbReference type="InterPro" id="IPR007560">
    <property type="entry name" value="Restrct_endonuc_IV_Mrr"/>
</dbReference>
<comment type="caution">
    <text evidence="3">The sequence shown here is derived from an EMBL/GenBank/DDBJ whole genome shotgun (WGS) entry which is preliminary data.</text>
</comment>
<dbReference type="InterPro" id="IPR052906">
    <property type="entry name" value="Type_IV_Methyl-Rstrct_Enzyme"/>
</dbReference>
<dbReference type="SUPFAM" id="SSF52980">
    <property type="entry name" value="Restriction endonuclease-like"/>
    <property type="match status" value="1"/>
</dbReference>
<name>A0A8J8B4X5_9FIRM</name>
<reference evidence="3" key="2">
    <citation type="submission" date="2021-04" db="EMBL/GenBank/DDBJ databases">
        <authorList>
            <person name="Liu J."/>
        </authorList>
    </citation>
    <scope>NUCLEOTIDE SEQUENCE</scope>
    <source>
        <strain evidence="3">BAD-6</strain>
    </source>
</reference>
<evidence type="ECO:0000256" key="1">
    <source>
        <dbReference type="SAM" id="Coils"/>
    </source>
</evidence>
<dbReference type="Proteomes" id="UP000675664">
    <property type="component" value="Unassembled WGS sequence"/>
</dbReference>
<reference evidence="3" key="1">
    <citation type="submission" date="2021-04" db="EMBL/GenBank/DDBJ databases">
        <title>Sinoanaerobacter chloroacetimidivorans sp. nov., an obligate anaerobic bacterium isolated from anaerobic sludge.</title>
        <authorList>
            <person name="Bao Y."/>
        </authorList>
    </citation>
    <scope>NUCLEOTIDE SEQUENCE</scope>
    <source>
        <strain evidence="3">BAD-6</strain>
    </source>
</reference>
<keyword evidence="3" id="KW-0540">Nuclease</keyword>
<keyword evidence="1" id="KW-0175">Coiled coil</keyword>
<evidence type="ECO:0000313" key="3">
    <source>
        <dbReference type="EMBL" id="MBR0599785.1"/>
    </source>
</evidence>
<accession>A0A8J8B4X5</accession>
<dbReference type="PANTHER" id="PTHR30015">
    <property type="entry name" value="MRR RESTRICTION SYSTEM PROTEIN"/>
    <property type="match status" value="1"/>
</dbReference>
<dbReference type="GO" id="GO:0009307">
    <property type="term" value="P:DNA restriction-modification system"/>
    <property type="evidence" value="ECO:0007669"/>
    <property type="project" value="InterPro"/>
</dbReference>